<dbReference type="PANTHER" id="PTHR33744:SF1">
    <property type="entry name" value="DNA-BINDING TRANSCRIPTIONAL ACTIVATOR ADER"/>
    <property type="match status" value="1"/>
</dbReference>
<dbReference type="InterPro" id="IPR012914">
    <property type="entry name" value="PucR_dom"/>
</dbReference>
<reference evidence="6 7" key="1">
    <citation type="submission" date="2018-09" db="EMBL/GenBank/DDBJ databases">
        <title>Comparative genomics of Leucobacter spp.</title>
        <authorList>
            <person name="Reis A.C."/>
            <person name="Kolvenbach B.A."/>
            <person name="Corvini P.F.X."/>
            <person name="Nunes O.C."/>
        </authorList>
    </citation>
    <scope>NUCLEOTIDE SEQUENCE [LARGE SCALE GENOMIC DNA]</scope>
    <source>
        <strain evidence="6 7">L-1</strain>
    </source>
</reference>
<evidence type="ECO:0000313" key="6">
    <source>
        <dbReference type="EMBL" id="MBL3690229.1"/>
    </source>
</evidence>
<dbReference type="EMBL" id="QYAD01000003">
    <property type="protein sequence ID" value="MBL3690229.1"/>
    <property type="molecule type" value="Genomic_DNA"/>
</dbReference>
<feature type="domain" description="CdaR GGDEF-like" evidence="5">
    <location>
        <begin position="265"/>
        <end position="353"/>
    </location>
</feature>
<dbReference type="Pfam" id="PF13556">
    <property type="entry name" value="HTH_30"/>
    <property type="match status" value="1"/>
</dbReference>
<feature type="domain" description="PucR C-terminal helix-turn-helix" evidence="4">
    <location>
        <begin position="404"/>
        <end position="462"/>
    </location>
</feature>
<organism evidence="6 7">
    <name type="scientific">Leucobacter chromiireducens subsp. chromiireducens</name>
    <dbReference type="NCBI Taxonomy" id="660067"/>
    <lineage>
        <taxon>Bacteria</taxon>
        <taxon>Bacillati</taxon>
        <taxon>Actinomycetota</taxon>
        <taxon>Actinomycetes</taxon>
        <taxon>Micrococcales</taxon>
        <taxon>Microbacteriaceae</taxon>
        <taxon>Leucobacter</taxon>
    </lineage>
</organism>
<gene>
    <name evidence="6" type="ORF">D3226_09680</name>
</gene>
<proteinExistence type="inferred from homology"/>
<sequence length="489" mass="52443">MTFTVRSLLTTPAAGTRSLTPGVGEERLIAWAHVCELAEPWEWLGQDALVMTTGLGVPAQSAAQIAYLDGMHRAGIAAVAIDAEMPAHPFTAEALAHAARIGFPVLETEYDVRFVSLAMLVAEAVQRERAERVQQTERMYAALSEHAVDDGIDALLDELGRILRAALSLAPRDSSVGPGALHQLAPGTWAVPMLSPGEIELRVAHAGPIDRAQLRHAAGIVDNALSVKVAARRSDWLHGSLLLTDLCDESVASAPADHLIAAYGLEPPFQLAVSQRPDARATLDEVHASFGTAQVPALATVKDSQVLVLAAMGADVEPLFEALAGSHAGLGVSAPFTDLDALPTALRQARSALIRAHQSGKLLRFEEQANTSLFLPSDPDQLREIARQVLGPLRTYDEQRGTSLTHTLRVFLEENRSWVRASERLFVHRQTLIARISRIEKIIGRDLSSMEDTAECWLAVQAAIRSGDLAPSDPPADDPERVDPAGSGG</sequence>
<dbReference type="Pfam" id="PF17853">
    <property type="entry name" value="GGDEF_2"/>
    <property type="match status" value="1"/>
</dbReference>
<dbReference type="InterPro" id="IPR042070">
    <property type="entry name" value="PucR_C-HTH_sf"/>
</dbReference>
<name>A0ABS1SRS0_9MICO</name>
<evidence type="ECO:0000313" key="7">
    <source>
        <dbReference type="Proteomes" id="UP001646141"/>
    </source>
</evidence>
<dbReference type="PANTHER" id="PTHR33744">
    <property type="entry name" value="CARBOHYDRATE DIACID REGULATOR"/>
    <property type="match status" value="1"/>
</dbReference>
<evidence type="ECO:0000259" key="5">
    <source>
        <dbReference type="Pfam" id="PF17853"/>
    </source>
</evidence>
<evidence type="ECO:0000256" key="2">
    <source>
        <dbReference type="SAM" id="MobiDB-lite"/>
    </source>
</evidence>
<evidence type="ECO:0008006" key="8">
    <source>
        <dbReference type="Google" id="ProtNLM"/>
    </source>
</evidence>
<protein>
    <recommendedName>
        <fullName evidence="8">PucR family transcriptional regulator</fullName>
    </recommendedName>
</protein>
<feature type="domain" description="Purine catabolism PurC-like" evidence="3">
    <location>
        <begin position="24"/>
        <end position="124"/>
    </location>
</feature>
<feature type="region of interest" description="Disordered" evidence="2">
    <location>
        <begin position="468"/>
        <end position="489"/>
    </location>
</feature>
<dbReference type="Proteomes" id="UP001646141">
    <property type="component" value="Unassembled WGS sequence"/>
</dbReference>
<dbReference type="InterPro" id="IPR041522">
    <property type="entry name" value="CdaR_GGDEF"/>
</dbReference>
<accession>A0ABS1SRS0</accession>
<evidence type="ECO:0000259" key="4">
    <source>
        <dbReference type="Pfam" id="PF13556"/>
    </source>
</evidence>
<dbReference type="InterPro" id="IPR025736">
    <property type="entry name" value="PucR_C-HTH_dom"/>
</dbReference>
<dbReference type="Pfam" id="PF07905">
    <property type="entry name" value="PucR"/>
    <property type="match status" value="1"/>
</dbReference>
<evidence type="ECO:0000256" key="1">
    <source>
        <dbReference type="ARBA" id="ARBA00006754"/>
    </source>
</evidence>
<dbReference type="Gene3D" id="1.10.10.2840">
    <property type="entry name" value="PucR C-terminal helix-turn-helix domain"/>
    <property type="match status" value="1"/>
</dbReference>
<comment type="similarity">
    <text evidence="1">Belongs to the CdaR family.</text>
</comment>
<evidence type="ECO:0000259" key="3">
    <source>
        <dbReference type="Pfam" id="PF07905"/>
    </source>
</evidence>
<keyword evidence="7" id="KW-1185">Reference proteome</keyword>
<dbReference type="RefSeq" id="WP_202382342.1">
    <property type="nucleotide sequence ID" value="NZ_BAAAMA010000001.1"/>
</dbReference>
<comment type="caution">
    <text evidence="6">The sequence shown here is derived from an EMBL/GenBank/DDBJ whole genome shotgun (WGS) entry which is preliminary data.</text>
</comment>
<dbReference type="InterPro" id="IPR051448">
    <property type="entry name" value="CdaR-like_regulators"/>
</dbReference>